<protein>
    <submittedName>
        <fullName evidence="2">Uncharacterized protein</fullName>
    </submittedName>
</protein>
<dbReference type="Gene3D" id="3.30.450.20">
    <property type="entry name" value="PAS domain"/>
    <property type="match status" value="1"/>
</dbReference>
<dbReference type="KEGG" id="this:HZT40_20035"/>
<reference evidence="2" key="1">
    <citation type="submission" date="2020-06" db="EMBL/GenBank/DDBJ databases">
        <title>Analysis procedures for assessing recovery of high quality, complete, closed genomes from Nanopore long read metagenome sequencing.</title>
        <authorList>
            <person name="Bessarab I."/>
            <person name="Arumugam K."/>
            <person name="Haryono M."/>
            <person name="Liu X."/>
            <person name="Roy S."/>
            <person name="Zuniga-Montanez R.E."/>
            <person name="Qiu G."/>
            <person name="Drautz-Moses D.I."/>
            <person name="Law Y.Y."/>
            <person name="Wuertz S."/>
            <person name="Lauro F.M."/>
            <person name="Huson D.H."/>
            <person name="Williams R.B."/>
        </authorList>
    </citation>
    <scope>NUCLEOTIDE SEQUENCE [LARGE SCALE GENOMIC DNA]</scope>
    <source>
        <strain evidence="2">SSD2</strain>
    </source>
</reference>
<organism evidence="2 3">
    <name type="scientific">Candidatus Thiothrix singaporensis</name>
    <dbReference type="NCBI Taxonomy" id="2799669"/>
    <lineage>
        <taxon>Bacteria</taxon>
        <taxon>Pseudomonadati</taxon>
        <taxon>Pseudomonadota</taxon>
        <taxon>Gammaproteobacteria</taxon>
        <taxon>Thiotrichales</taxon>
        <taxon>Thiotrichaceae</taxon>
        <taxon>Thiothrix</taxon>
    </lineage>
</organism>
<dbReference type="EMBL" id="CP059265">
    <property type="protein sequence ID" value="QLQ33504.1"/>
    <property type="molecule type" value="Genomic_DNA"/>
</dbReference>
<keyword evidence="3" id="KW-1185">Reference proteome</keyword>
<name>A0A7L6AWD8_9GAMM</name>
<sequence length="106" mass="11659">MGSALAARLNQMLEKANRITGASDIYLLRPDGLTIAASNWDQGKLPSSARTFPSALTFSKPCKGGWGAITHWGPPPANVATTLPPGQKQHWHNHWRHDRQNQHFPA</sequence>
<evidence type="ECO:0000313" key="3">
    <source>
        <dbReference type="Proteomes" id="UP000510621"/>
    </source>
</evidence>
<dbReference type="AlphaFoldDB" id="A0A7L6AWD8"/>
<evidence type="ECO:0000313" key="2">
    <source>
        <dbReference type="EMBL" id="QLQ33504.1"/>
    </source>
</evidence>
<gene>
    <name evidence="2" type="ORF">HZT40_20035</name>
</gene>
<feature type="region of interest" description="Disordered" evidence="1">
    <location>
        <begin position="69"/>
        <end position="106"/>
    </location>
</feature>
<proteinExistence type="predicted"/>
<dbReference type="Proteomes" id="UP000510621">
    <property type="component" value="Chromosome"/>
</dbReference>
<evidence type="ECO:0000256" key="1">
    <source>
        <dbReference type="SAM" id="MobiDB-lite"/>
    </source>
</evidence>
<accession>A0A7L6AWD8</accession>